<dbReference type="GO" id="GO:0005737">
    <property type="term" value="C:cytoplasm"/>
    <property type="evidence" value="ECO:0007669"/>
    <property type="project" value="TreeGrafter"/>
</dbReference>
<dbReference type="Pfam" id="PF00348">
    <property type="entry name" value="polyprenyl_synt"/>
    <property type="match status" value="1"/>
</dbReference>
<dbReference type="PROSITE" id="PS50826">
    <property type="entry name" value="RUN"/>
    <property type="match status" value="1"/>
</dbReference>
<evidence type="ECO:0000256" key="8">
    <source>
        <dbReference type="ARBA" id="ARBA00032424"/>
    </source>
</evidence>
<comment type="catalytic activity">
    <reaction evidence="13">
        <text>isopentenyl diphosphate + (2E)-geranyl diphosphate = (2E,6E)-farnesyl diphosphate + diphosphate</text>
        <dbReference type="Rhea" id="RHEA:19361"/>
        <dbReference type="ChEBI" id="CHEBI:33019"/>
        <dbReference type="ChEBI" id="CHEBI:58057"/>
        <dbReference type="ChEBI" id="CHEBI:128769"/>
        <dbReference type="ChEBI" id="CHEBI:175763"/>
        <dbReference type="EC" id="2.5.1.10"/>
    </reaction>
</comment>
<evidence type="ECO:0000256" key="3">
    <source>
        <dbReference type="ARBA" id="ARBA00005035"/>
    </source>
</evidence>
<gene>
    <name evidence="16" type="primary">Fdps</name>
    <name evidence="16" type="ORF">ERYMCC_R13806</name>
</gene>
<dbReference type="InterPro" id="IPR000092">
    <property type="entry name" value="Polyprenyl_synt"/>
</dbReference>
<reference evidence="16 17" key="1">
    <citation type="submission" date="2019-09" db="EMBL/GenBank/DDBJ databases">
        <title>Bird 10,000 Genomes (B10K) Project - Family phase.</title>
        <authorList>
            <person name="Zhang G."/>
        </authorList>
    </citation>
    <scope>NUCLEOTIDE SEQUENCE [LARGE SCALE GENOMIC DNA]</scope>
    <source>
        <strain evidence="16">B10K-DU-002-60</strain>
        <tissue evidence="16">Muscle</tissue>
    </source>
</reference>
<evidence type="ECO:0000256" key="4">
    <source>
        <dbReference type="ARBA" id="ARBA00022679"/>
    </source>
</evidence>
<dbReference type="GO" id="GO:0004337">
    <property type="term" value="F:(2E,6E)-farnesyl diphosphate synthase activity"/>
    <property type="evidence" value="ECO:0007669"/>
    <property type="project" value="UniProtKB-EC"/>
</dbReference>
<name>A0A7K5Q1K9_9CORV</name>
<dbReference type="PROSITE" id="PS00723">
    <property type="entry name" value="POLYPRENYL_SYNTHASE_1"/>
    <property type="match status" value="1"/>
</dbReference>
<evidence type="ECO:0000256" key="10">
    <source>
        <dbReference type="ARBA" id="ARBA00032873"/>
    </source>
</evidence>
<dbReference type="GO" id="GO:0004161">
    <property type="term" value="F:dimethylallyltranstransferase activity"/>
    <property type="evidence" value="ECO:0007669"/>
    <property type="project" value="UniProtKB-EC"/>
</dbReference>
<accession>A0A7K5Q1K9</accession>
<keyword evidence="17" id="KW-1185">Reference proteome</keyword>
<organism evidence="16 17">
    <name type="scientific">Erythrocercus mccallii</name>
    <dbReference type="NCBI Taxonomy" id="107208"/>
    <lineage>
        <taxon>Eukaryota</taxon>
        <taxon>Metazoa</taxon>
        <taxon>Chordata</taxon>
        <taxon>Craniata</taxon>
        <taxon>Vertebrata</taxon>
        <taxon>Euteleostomi</taxon>
        <taxon>Archelosauria</taxon>
        <taxon>Archosauria</taxon>
        <taxon>Dinosauria</taxon>
        <taxon>Saurischia</taxon>
        <taxon>Theropoda</taxon>
        <taxon>Coelurosauria</taxon>
        <taxon>Aves</taxon>
        <taxon>Neognathae</taxon>
        <taxon>Neoaves</taxon>
        <taxon>Telluraves</taxon>
        <taxon>Australaves</taxon>
        <taxon>Passeriformes</taxon>
        <taxon>Corvoidea</taxon>
        <taxon>Dicruridae</taxon>
        <taxon>Erythrocercus</taxon>
    </lineage>
</organism>
<dbReference type="InterPro" id="IPR004012">
    <property type="entry name" value="Run_dom"/>
</dbReference>
<evidence type="ECO:0000313" key="16">
    <source>
        <dbReference type="EMBL" id="NWT61232.1"/>
    </source>
</evidence>
<evidence type="ECO:0000259" key="15">
    <source>
        <dbReference type="PROSITE" id="PS50826"/>
    </source>
</evidence>
<evidence type="ECO:0000256" key="6">
    <source>
        <dbReference type="ARBA" id="ARBA00022842"/>
    </source>
</evidence>
<dbReference type="GO" id="GO:0046872">
    <property type="term" value="F:metal ion binding"/>
    <property type="evidence" value="ECO:0007669"/>
    <property type="project" value="UniProtKB-KW"/>
</dbReference>
<dbReference type="CDD" id="cd00685">
    <property type="entry name" value="Trans_IPPS_HT"/>
    <property type="match status" value="1"/>
</dbReference>
<dbReference type="InterPro" id="IPR039702">
    <property type="entry name" value="FPS1-like"/>
</dbReference>
<comment type="caution">
    <text evidence="16">The sequence shown here is derived from an EMBL/GenBank/DDBJ whole genome shotgun (WGS) entry which is preliminary data.</text>
</comment>
<evidence type="ECO:0000256" key="9">
    <source>
        <dbReference type="ARBA" id="ARBA00032448"/>
    </source>
</evidence>
<comment type="pathway">
    <text evidence="3">Isoprenoid biosynthesis; farnesyl diphosphate biosynthesis; farnesyl diphosphate from geranyl diphosphate and isopentenyl diphosphate: step 1/1.</text>
</comment>
<feature type="domain" description="RUN" evidence="15">
    <location>
        <begin position="427"/>
        <end position="539"/>
    </location>
</feature>
<dbReference type="PANTHER" id="PTHR11525">
    <property type="entry name" value="FARNESYL-PYROPHOSPHATE SYNTHETASE"/>
    <property type="match status" value="1"/>
</dbReference>
<evidence type="ECO:0000256" key="11">
    <source>
        <dbReference type="ARBA" id="ARBA00034546"/>
    </source>
</evidence>
<dbReference type="InterPro" id="IPR008949">
    <property type="entry name" value="Isoprenoid_synthase_dom_sf"/>
</dbReference>
<evidence type="ECO:0000256" key="12">
    <source>
        <dbReference type="ARBA" id="ARBA00049291"/>
    </source>
</evidence>
<dbReference type="Gene3D" id="1.20.58.900">
    <property type="match status" value="1"/>
</dbReference>
<comment type="cofactor">
    <cofactor evidence="1">
        <name>Mg(2+)</name>
        <dbReference type="ChEBI" id="CHEBI:18420"/>
    </cofactor>
</comment>
<dbReference type="InterPro" id="IPR033749">
    <property type="entry name" value="Polyprenyl_synt_CS"/>
</dbReference>
<feature type="non-terminal residue" evidence="16">
    <location>
        <position position="1"/>
    </location>
</feature>
<dbReference type="InterPro" id="IPR037213">
    <property type="entry name" value="Run_dom_sf"/>
</dbReference>
<keyword evidence="6" id="KW-0460">Magnesium</keyword>
<evidence type="ECO:0000256" key="5">
    <source>
        <dbReference type="ARBA" id="ARBA00022723"/>
    </source>
</evidence>
<feature type="region of interest" description="Disordered" evidence="14">
    <location>
        <begin position="328"/>
        <end position="392"/>
    </location>
</feature>
<evidence type="ECO:0000256" key="7">
    <source>
        <dbReference type="ARBA" id="ARBA00032380"/>
    </source>
</evidence>
<feature type="non-terminal residue" evidence="16">
    <location>
        <position position="539"/>
    </location>
</feature>
<evidence type="ECO:0000256" key="14">
    <source>
        <dbReference type="SAM" id="MobiDB-lite"/>
    </source>
</evidence>
<dbReference type="SUPFAM" id="SSF140741">
    <property type="entry name" value="RUN domain-like"/>
    <property type="match status" value="1"/>
</dbReference>
<evidence type="ECO:0000256" key="2">
    <source>
        <dbReference type="ARBA" id="ARBA00004932"/>
    </source>
</evidence>
<keyword evidence="4" id="KW-0808">Transferase</keyword>
<dbReference type="EMBL" id="VZRG01003770">
    <property type="protein sequence ID" value="NWT61232.1"/>
    <property type="molecule type" value="Genomic_DNA"/>
</dbReference>
<comment type="catalytic activity">
    <reaction evidence="12">
        <text>isopentenyl diphosphate + dimethylallyl diphosphate = (2E)-geranyl diphosphate + diphosphate</text>
        <dbReference type="Rhea" id="RHEA:22408"/>
        <dbReference type="ChEBI" id="CHEBI:33019"/>
        <dbReference type="ChEBI" id="CHEBI:57623"/>
        <dbReference type="ChEBI" id="CHEBI:58057"/>
        <dbReference type="ChEBI" id="CHEBI:128769"/>
        <dbReference type="EC" id="2.5.1.1"/>
    </reaction>
</comment>
<evidence type="ECO:0000256" key="13">
    <source>
        <dbReference type="ARBA" id="ARBA00049399"/>
    </source>
</evidence>
<dbReference type="SUPFAM" id="SSF48576">
    <property type="entry name" value="Terpenoid synthases"/>
    <property type="match status" value="1"/>
</dbReference>
<dbReference type="PANTHER" id="PTHR11525:SF0">
    <property type="entry name" value="FARNESYL PYROPHOSPHATE SYNTHASE"/>
    <property type="match status" value="1"/>
</dbReference>
<dbReference type="AlphaFoldDB" id="A0A7K5Q1K9"/>
<dbReference type="Proteomes" id="UP000532437">
    <property type="component" value="Unassembled WGS sequence"/>
</dbReference>
<sequence length="539" mass="60030">EREEFAAFFPQIVRDLTEDGLGHPEVGDAVARLKQVLEYNAPGGKCNRGLTVVAAFRRLAGPAQQDPESLRCALAVGWCIELFQAFFLVADDIMDASLTRRGQLCWYKKEGIGLDAINDAFLLESMVYRLLRRYCGQQPYYLHLLELFLQVSPAPQPLPDFLGLWTSSLLPFPRAQALGLNLVPWHRYKAIVKYKTAFYSFYLPVAAAMYMAGINGKEEHENAKAILLEMGEFFQIQENYGCKEPEKVARVKELYNALGMEAAFREYEESSYQRLQELIGKHAQRLPREIFLDLAQKIYKRQNSCSDFSLDDSPVSVYCKGFAREESQSPDKQLNTIPTAAPARRPPPACAPSPPAAAAGPERSQSRAAAGASEAGRAQGRPRPPGSRQREVTTFKELRSRSAALPLLPFFSCLPQAQLGDSRLNPDVGYLLLHTLCPALYALVEDGLKPFQKDVITGQRKNSPWSVVEASVKTGEGPNTRSLHSLCWHVAGLAPLSSTRQKFHAFILGLLNIKQLELWISHLQKSPGVISVLYSPTAF</sequence>
<proteinExistence type="predicted"/>
<dbReference type="Gene3D" id="1.10.600.10">
    <property type="entry name" value="Farnesyl Diphosphate Synthase"/>
    <property type="match status" value="2"/>
</dbReference>
<dbReference type="Pfam" id="PF02759">
    <property type="entry name" value="RUN"/>
    <property type="match status" value="1"/>
</dbReference>
<keyword evidence="5" id="KW-0479">Metal-binding</keyword>
<evidence type="ECO:0000313" key="17">
    <source>
        <dbReference type="Proteomes" id="UP000532437"/>
    </source>
</evidence>
<evidence type="ECO:0000256" key="1">
    <source>
        <dbReference type="ARBA" id="ARBA00001946"/>
    </source>
</evidence>
<dbReference type="GO" id="GO:0045337">
    <property type="term" value="P:farnesyl diphosphate biosynthetic process"/>
    <property type="evidence" value="ECO:0007669"/>
    <property type="project" value="TreeGrafter"/>
</dbReference>
<protein>
    <recommendedName>
        <fullName evidence="11">Farnesyl pyrophosphate synthase</fullName>
    </recommendedName>
    <alternativeName>
        <fullName evidence="10">(2E,6E)-farnesyl diphosphate synthase</fullName>
    </alternativeName>
    <alternativeName>
        <fullName evidence="9">Dimethylallyltranstransferase</fullName>
    </alternativeName>
    <alternativeName>
        <fullName evidence="8">Farnesyl diphosphate synthase</fullName>
    </alternativeName>
    <alternativeName>
        <fullName evidence="7">Geranyltranstransferase</fullName>
    </alternativeName>
</protein>
<feature type="compositionally biased region" description="Low complexity" evidence="14">
    <location>
        <begin position="356"/>
        <end position="381"/>
    </location>
</feature>
<comment type="pathway">
    <text evidence="2">Isoprenoid biosynthesis; geranyl diphosphate biosynthesis; geranyl diphosphate from dimethylallyl diphosphate and isopentenyl diphosphate: step 1/1.</text>
</comment>
<feature type="compositionally biased region" description="Pro residues" evidence="14">
    <location>
        <begin position="344"/>
        <end position="355"/>
    </location>
</feature>